<gene>
    <name evidence="2" type="ORF">F4X14_13645</name>
</gene>
<comment type="caution">
    <text evidence="2">The sequence shown here is derived from an EMBL/GenBank/DDBJ whole genome shotgun (WGS) entry which is preliminary data.</text>
</comment>
<name>A0A6B1D902_9CHLR</name>
<reference evidence="2" key="1">
    <citation type="submission" date="2019-09" db="EMBL/GenBank/DDBJ databases">
        <title>Characterisation of the sponge microbiome using genome-centric metagenomics.</title>
        <authorList>
            <person name="Engelberts J.P."/>
            <person name="Robbins S.J."/>
            <person name="De Goeij J.M."/>
            <person name="Aranda M."/>
            <person name="Bell S.C."/>
            <person name="Webster N.S."/>
        </authorList>
    </citation>
    <scope>NUCLEOTIDE SEQUENCE</scope>
    <source>
        <strain evidence="2">SB0661_bin_32</strain>
    </source>
</reference>
<dbReference type="EMBL" id="VXMH01000071">
    <property type="protein sequence ID" value="MYC95999.1"/>
    <property type="molecule type" value="Genomic_DNA"/>
</dbReference>
<dbReference type="GO" id="GO:0004565">
    <property type="term" value="F:beta-galactosidase activity"/>
    <property type="evidence" value="ECO:0007669"/>
    <property type="project" value="InterPro"/>
</dbReference>
<accession>A0A6B1D902</accession>
<dbReference type="InterPro" id="IPR029062">
    <property type="entry name" value="Class_I_gatase-like"/>
</dbReference>
<dbReference type="InterPro" id="IPR013738">
    <property type="entry name" value="Beta_galactosidase_Trimer"/>
</dbReference>
<dbReference type="SUPFAM" id="SSF51445">
    <property type="entry name" value="(Trans)glycosidases"/>
    <property type="match status" value="2"/>
</dbReference>
<proteinExistence type="predicted"/>
<dbReference type="InterPro" id="IPR028212">
    <property type="entry name" value="GHL6"/>
</dbReference>
<dbReference type="InterPro" id="IPR017853">
    <property type="entry name" value="GH"/>
</dbReference>
<feature type="domain" description="Beta-galactosidase trimerisation" evidence="1">
    <location>
        <begin position="403"/>
        <end position="590"/>
    </location>
</feature>
<dbReference type="CDD" id="cd03143">
    <property type="entry name" value="A4_beta-galactosidase_middle_domain"/>
    <property type="match status" value="1"/>
</dbReference>
<dbReference type="Pfam" id="PF14871">
    <property type="entry name" value="GHL6"/>
    <property type="match status" value="1"/>
</dbReference>
<evidence type="ECO:0000313" key="2">
    <source>
        <dbReference type="EMBL" id="MYC95999.1"/>
    </source>
</evidence>
<dbReference type="Gene3D" id="3.40.50.880">
    <property type="match status" value="1"/>
</dbReference>
<dbReference type="Gene3D" id="3.20.20.80">
    <property type="entry name" value="Glycosidases"/>
    <property type="match status" value="1"/>
</dbReference>
<dbReference type="AlphaFoldDB" id="A0A6B1D902"/>
<organism evidence="2">
    <name type="scientific">Caldilineaceae bacterium SB0661_bin_32</name>
    <dbReference type="NCBI Taxonomy" id="2605255"/>
    <lineage>
        <taxon>Bacteria</taxon>
        <taxon>Bacillati</taxon>
        <taxon>Chloroflexota</taxon>
        <taxon>Caldilineae</taxon>
        <taxon>Caldilineales</taxon>
        <taxon>Caldilineaceae</taxon>
    </lineage>
</organism>
<sequence>MNWFAQTFRKVHIIYASPLWAKNRGTAFNAEEYAESLSGAGVDCVELYTKDHHGICYYPCSLGLSYPHDVVGQLLAALRKRNIRLIAYFSVCFDNYALGLHPEWRAVNVWGDPCKVGPFYMACWSSGYMDYALQQIRELAQSYEVDGYWLDIMPYVRNVPQTEWMSNSLPSPCYCFSCQKGYEEETGERLPLLETPESQVGNPLFGDLSLQQIVGQPYLAHHADQAYQFLLGKGEDFLTQTMDILRTNNPQALITYNGANGPGDPFDYADLVSIEGHAPLYTRQSFIARWGRATGKPFEILVSAGLPGGPLGGLWCRYDHKPPPLLQMENAISLAHGGSSVLGQFPYPDGSTDPAQYRGYEQIFRPTAEIEPWLRQPQSVSDIGIPLLTKPRTASLFWYLMTEGVENIHQALLEYHYQYDFLRSLDDLESYQLIVLADQAALSDAELERLRDYVAQGGKLLASAYSSLWDENGRRRDDFGLADLFGISFRRDPGLPYVSVRLRDQDLIDRVTSFPMFAEDAPPVEVSLNGAAVLGDLVYSEANRTSGTTVMWGNAPPDEDQAHPGLCRNEYGKGVCWYAAWPLRTGGLSNVWIKRLIKELVSDVVTQPALTTTAPAGVEVVLNRQDGRNVVHLVNHHVGSPDRPSFDQENGLVLDNLVIQLDLKRLGLESVQRVYAPPQSDLKYRVDGNNLIVQVPPLRAHALIAVE</sequence>
<protein>
    <recommendedName>
        <fullName evidence="1">Beta-galactosidase trimerisation domain-containing protein</fullName>
    </recommendedName>
</protein>
<dbReference type="SUPFAM" id="SSF52317">
    <property type="entry name" value="Class I glutamine amidotransferase-like"/>
    <property type="match status" value="1"/>
</dbReference>
<evidence type="ECO:0000259" key="1">
    <source>
        <dbReference type="Pfam" id="PF08532"/>
    </source>
</evidence>
<dbReference type="Pfam" id="PF08532">
    <property type="entry name" value="Glyco_hydro_42M"/>
    <property type="match status" value="1"/>
</dbReference>
<dbReference type="GO" id="GO:0005975">
    <property type="term" value="P:carbohydrate metabolic process"/>
    <property type="evidence" value="ECO:0007669"/>
    <property type="project" value="InterPro"/>
</dbReference>